<evidence type="ECO:0000256" key="11">
    <source>
        <dbReference type="ARBA" id="ARBA00022969"/>
    </source>
</evidence>
<keyword evidence="15" id="KW-0539">Nucleus</keyword>
<evidence type="ECO:0000256" key="14">
    <source>
        <dbReference type="ARBA" id="ARBA00023204"/>
    </source>
</evidence>
<feature type="domain" description="UBC core" evidence="23">
    <location>
        <begin position="142"/>
        <end position="288"/>
    </location>
</feature>
<feature type="compositionally biased region" description="Polar residues" evidence="22">
    <location>
        <begin position="91"/>
        <end position="124"/>
    </location>
</feature>
<evidence type="ECO:0000256" key="16">
    <source>
        <dbReference type="ARBA" id="ARBA00039884"/>
    </source>
</evidence>
<evidence type="ECO:0000256" key="20">
    <source>
        <dbReference type="PROSITE-ProRule" id="PRU10133"/>
    </source>
</evidence>
<organism evidence="24 25">
    <name type="scientific">Venustampulla echinocandica</name>
    <dbReference type="NCBI Taxonomy" id="2656787"/>
    <lineage>
        <taxon>Eukaryota</taxon>
        <taxon>Fungi</taxon>
        <taxon>Dikarya</taxon>
        <taxon>Ascomycota</taxon>
        <taxon>Pezizomycotina</taxon>
        <taxon>Leotiomycetes</taxon>
        <taxon>Helotiales</taxon>
        <taxon>Pleuroascaceae</taxon>
        <taxon>Venustampulla</taxon>
    </lineage>
</organism>
<accession>A0A370TJY3</accession>
<dbReference type="InterPro" id="IPR000608">
    <property type="entry name" value="UBC"/>
</dbReference>
<dbReference type="FunFam" id="3.10.110.10:FF:000007">
    <property type="entry name" value="Ubiquitin-conjugating enzyme E2 2"/>
    <property type="match status" value="1"/>
</dbReference>
<keyword evidence="13" id="KW-0804">Transcription</keyword>
<dbReference type="SUPFAM" id="SSF54495">
    <property type="entry name" value="UBC-like"/>
    <property type="match status" value="1"/>
</dbReference>
<comment type="subcellular location">
    <subcellularLocation>
        <location evidence="2">Cytoplasm</location>
    </subcellularLocation>
    <subcellularLocation>
        <location evidence="1">Nucleus</location>
    </subcellularLocation>
</comment>
<keyword evidence="8 21" id="KW-0833">Ubl conjugation pathway</keyword>
<evidence type="ECO:0000256" key="10">
    <source>
        <dbReference type="ARBA" id="ARBA00022853"/>
    </source>
</evidence>
<keyword evidence="5" id="KW-0808">Transferase</keyword>
<evidence type="ECO:0000256" key="8">
    <source>
        <dbReference type="ARBA" id="ARBA00022786"/>
    </source>
</evidence>
<evidence type="ECO:0000259" key="23">
    <source>
        <dbReference type="PROSITE" id="PS50127"/>
    </source>
</evidence>
<evidence type="ECO:0000256" key="3">
    <source>
        <dbReference type="ARBA" id="ARBA00012486"/>
    </source>
</evidence>
<evidence type="ECO:0000256" key="22">
    <source>
        <dbReference type="SAM" id="MobiDB-lite"/>
    </source>
</evidence>
<keyword evidence="7" id="KW-0227">DNA damage</keyword>
<reference evidence="24 25" key="1">
    <citation type="journal article" date="2018" name="IMA Fungus">
        <title>IMA Genome-F 9: Draft genome sequence of Annulohypoxylon stygium, Aspergillus mulundensis, Berkeleyomyces basicola (syn. Thielaviopsis basicola), Ceratocystis smalleyi, two Cercospora beticola strains, Coleophoma cylindrospora, Fusarium fracticaudum, Phialophora cf. hyalina, and Morchella septimelata.</title>
        <authorList>
            <person name="Wingfield B.D."/>
            <person name="Bills G.F."/>
            <person name="Dong Y."/>
            <person name="Huang W."/>
            <person name="Nel W.J."/>
            <person name="Swalarsk-Parry B.S."/>
            <person name="Vaghefi N."/>
            <person name="Wilken P.M."/>
            <person name="An Z."/>
            <person name="de Beer Z.W."/>
            <person name="De Vos L."/>
            <person name="Chen L."/>
            <person name="Duong T.A."/>
            <person name="Gao Y."/>
            <person name="Hammerbacher A."/>
            <person name="Kikkert J.R."/>
            <person name="Li Y."/>
            <person name="Li H."/>
            <person name="Li K."/>
            <person name="Li Q."/>
            <person name="Liu X."/>
            <person name="Ma X."/>
            <person name="Naidoo K."/>
            <person name="Pethybridge S.J."/>
            <person name="Sun J."/>
            <person name="Steenkamp E.T."/>
            <person name="van der Nest M.A."/>
            <person name="van Wyk S."/>
            <person name="Wingfield M.J."/>
            <person name="Xiong C."/>
            <person name="Yue Q."/>
            <person name="Zhang X."/>
        </authorList>
    </citation>
    <scope>NUCLEOTIDE SEQUENCE [LARGE SCALE GENOMIC DNA]</scope>
    <source>
        <strain evidence="24 25">BP 5553</strain>
    </source>
</reference>
<dbReference type="Gene3D" id="3.10.110.10">
    <property type="entry name" value="Ubiquitin Conjugating Enzyme"/>
    <property type="match status" value="1"/>
</dbReference>
<dbReference type="PANTHER" id="PTHR24067">
    <property type="entry name" value="UBIQUITIN-CONJUGATING ENZYME E2"/>
    <property type="match status" value="1"/>
</dbReference>
<dbReference type="GO" id="GO:0061631">
    <property type="term" value="F:ubiquitin conjugating enzyme activity"/>
    <property type="evidence" value="ECO:0007669"/>
    <property type="project" value="UniProtKB-EC"/>
</dbReference>
<dbReference type="RefSeq" id="XP_031868491.1">
    <property type="nucleotide sequence ID" value="XM_032015070.1"/>
</dbReference>
<evidence type="ECO:0000256" key="1">
    <source>
        <dbReference type="ARBA" id="ARBA00004123"/>
    </source>
</evidence>
<dbReference type="OrthoDB" id="9984419at2759"/>
<protein>
    <recommendedName>
        <fullName evidence="16">Ubiquitin-conjugating enzyme E2 2</fullName>
        <ecNumber evidence="3">2.3.2.23</ecNumber>
    </recommendedName>
    <alternativeName>
        <fullName evidence="18">E2 ubiquitin-conjugating enzyme 2</fullName>
    </alternativeName>
    <alternativeName>
        <fullName evidence="19">Ubiquitin carrier protein UBC2</fullName>
    </alternativeName>
    <alternativeName>
        <fullName evidence="17">Ubiquitin-protein ligase UBC2</fullName>
    </alternativeName>
</protein>
<dbReference type="GeneID" id="43599296"/>
<evidence type="ECO:0000256" key="7">
    <source>
        <dbReference type="ARBA" id="ARBA00022763"/>
    </source>
</evidence>
<evidence type="ECO:0000313" key="24">
    <source>
        <dbReference type="EMBL" id="RDL35835.1"/>
    </source>
</evidence>
<feature type="region of interest" description="Disordered" evidence="22">
    <location>
        <begin position="91"/>
        <end position="141"/>
    </location>
</feature>
<dbReference type="GO" id="GO:0005524">
    <property type="term" value="F:ATP binding"/>
    <property type="evidence" value="ECO:0007669"/>
    <property type="project" value="UniProtKB-UniRule"/>
</dbReference>
<evidence type="ECO:0000256" key="15">
    <source>
        <dbReference type="ARBA" id="ARBA00023242"/>
    </source>
</evidence>
<dbReference type="GO" id="GO:0006281">
    <property type="term" value="P:DNA repair"/>
    <property type="evidence" value="ECO:0007669"/>
    <property type="project" value="UniProtKB-KW"/>
</dbReference>
<keyword evidence="25" id="KW-1185">Reference proteome</keyword>
<evidence type="ECO:0000256" key="21">
    <source>
        <dbReference type="RuleBase" id="RU362109"/>
    </source>
</evidence>
<dbReference type="SMART" id="SM00212">
    <property type="entry name" value="UBCc"/>
    <property type="match status" value="1"/>
</dbReference>
<keyword evidence="12" id="KW-0805">Transcription regulation</keyword>
<evidence type="ECO:0000313" key="25">
    <source>
        <dbReference type="Proteomes" id="UP000254866"/>
    </source>
</evidence>
<evidence type="ECO:0000256" key="17">
    <source>
        <dbReference type="ARBA" id="ARBA00041569"/>
    </source>
</evidence>
<keyword evidence="10" id="KW-0156">Chromatin regulator</keyword>
<dbReference type="EC" id="2.3.2.23" evidence="3"/>
<keyword evidence="6 21" id="KW-0547">Nucleotide-binding</keyword>
<dbReference type="GO" id="GO:0005737">
    <property type="term" value="C:cytoplasm"/>
    <property type="evidence" value="ECO:0007669"/>
    <property type="project" value="UniProtKB-SubCell"/>
</dbReference>
<comment type="caution">
    <text evidence="24">The sequence shown here is derived from an EMBL/GenBank/DDBJ whole genome shotgun (WGS) entry which is preliminary data.</text>
</comment>
<dbReference type="PROSITE" id="PS00183">
    <property type="entry name" value="UBC_1"/>
    <property type="match status" value="1"/>
</dbReference>
<dbReference type="GO" id="GO:0030435">
    <property type="term" value="P:sporulation resulting in formation of a cellular spore"/>
    <property type="evidence" value="ECO:0007669"/>
    <property type="project" value="UniProtKB-KW"/>
</dbReference>
<evidence type="ECO:0000256" key="9">
    <source>
        <dbReference type="ARBA" id="ARBA00022840"/>
    </source>
</evidence>
<keyword evidence="14" id="KW-0234">DNA repair</keyword>
<dbReference type="Pfam" id="PF00179">
    <property type="entry name" value="UQ_con"/>
    <property type="match status" value="1"/>
</dbReference>
<evidence type="ECO:0000256" key="13">
    <source>
        <dbReference type="ARBA" id="ARBA00023163"/>
    </source>
</evidence>
<dbReference type="InterPro" id="IPR016135">
    <property type="entry name" value="UBQ-conjugating_enzyme/RWD"/>
</dbReference>
<dbReference type="AlphaFoldDB" id="A0A370TJY3"/>
<evidence type="ECO:0000256" key="5">
    <source>
        <dbReference type="ARBA" id="ARBA00022679"/>
    </source>
</evidence>
<evidence type="ECO:0000256" key="4">
    <source>
        <dbReference type="ARBA" id="ARBA00022490"/>
    </source>
</evidence>
<dbReference type="CDD" id="cd23790">
    <property type="entry name" value="UBCc_UBE2A_2B"/>
    <property type="match status" value="1"/>
</dbReference>
<dbReference type="GO" id="GO:0006325">
    <property type="term" value="P:chromatin organization"/>
    <property type="evidence" value="ECO:0007669"/>
    <property type="project" value="UniProtKB-KW"/>
</dbReference>
<keyword evidence="11" id="KW-0749">Sporulation</keyword>
<proteinExistence type="inferred from homology"/>
<evidence type="ECO:0000256" key="2">
    <source>
        <dbReference type="ARBA" id="ARBA00004496"/>
    </source>
</evidence>
<keyword evidence="4" id="KW-0963">Cytoplasm</keyword>
<gene>
    <name evidence="24" type="ORF">BP5553_06447</name>
</gene>
<comment type="similarity">
    <text evidence="21">Belongs to the ubiquitin-conjugating enzyme family.</text>
</comment>
<dbReference type="GO" id="GO:0005634">
    <property type="term" value="C:nucleus"/>
    <property type="evidence" value="ECO:0007669"/>
    <property type="project" value="UniProtKB-SubCell"/>
</dbReference>
<dbReference type="STRING" id="2656787.A0A370TJY3"/>
<sequence length="289" mass="32124">MRLDLGVNEHVIHLLKDEILTNKLYAKSFLIVTGLLVSLRNNHPPTLLISLGLLSFDSETGPCRIYGSYLPAAATGNSHCYGDPDSLAGASSTCTPLPQNTNTRNNQEPTSRTRPSQVQRSRLSPHTPHPRIQVSSASMSTAARRRLMRDFKRMQTDPPAGVSASPVADNVMTWNAVIIGPADTPFEDGTFRLVMHFEEQYPNKPPAVKFISQMFHPNVYATGELCLDILQNRWSPTYDVAAVLTSIQSLLNDPNTSSPANVEASNLYKDNKREYTKRVRESVEKSWDD</sequence>
<keyword evidence="9 21" id="KW-0067">ATP-binding</keyword>
<name>A0A370TJY3_9HELO</name>
<dbReference type="InterPro" id="IPR023313">
    <property type="entry name" value="UBQ-conjugating_AS"/>
</dbReference>
<evidence type="ECO:0000256" key="12">
    <source>
        <dbReference type="ARBA" id="ARBA00023015"/>
    </source>
</evidence>
<dbReference type="Proteomes" id="UP000254866">
    <property type="component" value="Unassembled WGS sequence"/>
</dbReference>
<dbReference type="InterPro" id="IPR050113">
    <property type="entry name" value="Ub_conjugating_enzyme"/>
</dbReference>
<evidence type="ECO:0000256" key="6">
    <source>
        <dbReference type="ARBA" id="ARBA00022741"/>
    </source>
</evidence>
<feature type="active site" description="Glycyl thioester intermediate" evidence="20">
    <location>
        <position position="226"/>
    </location>
</feature>
<dbReference type="PROSITE" id="PS50127">
    <property type="entry name" value="UBC_2"/>
    <property type="match status" value="1"/>
</dbReference>
<dbReference type="EMBL" id="NPIC01000005">
    <property type="protein sequence ID" value="RDL35835.1"/>
    <property type="molecule type" value="Genomic_DNA"/>
</dbReference>
<evidence type="ECO:0000256" key="18">
    <source>
        <dbReference type="ARBA" id="ARBA00042179"/>
    </source>
</evidence>
<evidence type="ECO:0000256" key="19">
    <source>
        <dbReference type="ARBA" id="ARBA00042190"/>
    </source>
</evidence>